<evidence type="ECO:0000256" key="1">
    <source>
        <dbReference type="SAM" id="MobiDB-lite"/>
    </source>
</evidence>
<evidence type="ECO:0000313" key="3">
    <source>
        <dbReference type="Proteomes" id="UP000027120"/>
    </source>
</evidence>
<organism evidence="2 3">
    <name type="scientific">Citrus sinensis</name>
    <name type="common">Sweet orange</name>
    <name type="synonym">Citrus aurantium var. sinensis</name>
    <dbReference type="NCBI Taxonomy" id="2711"/>
    <lineage>
        <taxon>Eukaryota</taxon>
        <taxon>Viridiplantae</taxon>
        <taxon>Streptophyta</taxon>
        <taxon>Embryophyta</taxon>
        <taxon>Tracheophyta</taxon>
        <taxon>Spermatophyta</taxon>
        <taxon>Magnoliopsida</taxon>
        <taxon>eudicotyledons</taxon>
        <taxon>Gunneridae</taxon>
        <taxon>Pentapetalae</taxon>
        <taxon>rosids</taxon>
        <taxon>malvids</taxon>
        <taxon>Sapindales</taxon>
        <taxon>Rutaceae</taxon>
        <taxon>Aurantioideae</taxon>
        <taxon>Citrus</taxon>
    </lineage>
</organism>
<proteinExistence type="predicted"/>
<protein>
    <recommendedName>
        <fullName evidence="4">Small acidic protein-like domain-containing protein</fullName>
    </recommendedName>
</protein>
<feature type="compositionally biased region" description="Low complexity" evidence="1">
    <location>
        <begin position="33"/>
        <end position="42"/>
    </location>
</feature>
<dbReference type="PaxDb" id="2711-XP_006482075.1"/>
<keyword evidence="3" id="KW-1185">Reference proteome</keyword>
<feature type="compositionally biased region" description="Polar residues" evidence="1">
    <location>
        <begin position="332"/>
        <end position="343"/>
    </location>
</feature>
<dbReference type="PANTHER" id="PTHR22426">
    <property type="entry name" value="ARGININE_SERINE-RICH COILED-COIL PROTEIN 2"/>
    <property type="match status" value="1"/>
</dbReference>
<evidence type="ECO:0000313" key="2">
    <source>
        <dbReference type="EMBL" id="KDO53598.1"/>
    </source>
</evidence>
<dbReference type="Proteomes" id="UP000027120">
    <property type="component" value="Unassembled WGS sequence"/>
</dbReference>
<dbReference type="EMBL" id="KK785010">
    <property type="protein sequence ID" value="KDO53598.1"/>
    <property type="molecule type" value="Genomic_DNA"/>
</dbReference>
<dbReference type="eggNOG" id="ENOG502QRYB">
    <property type="taxonomic scope" value="Eukaryota"/>
</dbReference>
<feature type="compositionally biased region" description="Basic and acidic residues" evidence="1">
    <location>
        <begin position="43"/>
        <end position="99"/>
    </location>
</feature>
<dbReference type="PANTHER" id="PTHR22426:SF2">
    <property type="entry name" value="ARGININE_SERINE-RICH COILED-COIL PROTEIN 2"/>
    <property type="match status" value="1"/>
</dbReference>
<feature type="compositionally biased region" description="Basic and acidic residues" evidence="1">
    <location>
        <begin position="133"/>
        <end position="187"/>
    </location>
</feature>
<name>A0A067EET0_CITSI</name>
<feature type="compositionally biased region" description="Basic and acidic residues" evidence="1">
    <location>
        <begin position="257"/>
        <end position="301"/>
    </location>
</feature>
<feature type="compositionally biased region" description="Basic and acidic residues" evidence="1">
    <location>
        <begin position="107"/>
        <end position="126"/>
    </location>
</feature>
<feature type="region of interest" description="Disordered" evidence="1">
    <location>
        <begin position="1"/>
        <end position="344"/>
    </location>
</feature>
<accession>A0A067EET0</accession>
<gene>
    <name evidence="2" type="ORF">CISIN_1g009264mg</name>
</gene>
<dbReference type="AlphaFoldDB" id="A0A067EET0"/>
<reference evidence="2 3" key="1">
    <citation type="submission" date="2014-04" db="EMBL/GenBank/DDBJ databases">
        <authorList>
            <consortium name="International Citrus Genome Consortium"/>
            <person name="Gmitter F."/>
            <person name="Chen C."/>
            <person name="Farmerie W."/>
            <person name="Harkins T."/>
            <person name="Desany B."/>
            <person name="Mohiuddin M."/>
            <person name="Kodira C."/>
            <person name="Borodovsky M."/>
            <person name="Lomsadze A."/>
            <person name="Burns P."/>
            <person name="Jenkins J."/>
            <person name="Prochnik S."/>
            <person name="Shu S."/>
            <person name="Chapman J."/>
            <person name="Pitluck S."/>
            <person name="Schmutz J."/>
            <person name="Rokhsar D."/>
        </authorList>
    </citation>
    <scope>NUCLEOTIDE SEQUENCE</scope>
</reference>
<feature type="compositionally biased region" description="Low complexity" evidence="1">
    <location>
        <begin position="246"/>
        <end position="256"/>
    </location>
</feature>
<evidence type="ECO:0008006" key="4">
    <source>
        <dbReference type="Google" id="ProtNLM"/>
    </source>
</evidence>
<feature type="compositionally biased region" description="Basic and acidic residues" evidence="1">
    <location>
        <begin position="206"/>
        <end position="242"/>
    </location>
</feature>
<dbReference type="STRING" id="2711.A0A067EET0"/>
<sequence>MQSSSPPDTPDTKASFRKPSNDAANRRYRRRSPANGSSSSDGSPKRDHNASPIYSRDDPSNVPEHQQRRKDDERELDRDSGRSHHGRGSDSYRHSDRQSSRSSHNYSKHDDYVRHDKHENDEDRNYQRLSSRSGRESRDHSRSKDYLSSEERSSHDKYDVIGHGSKDKEKESSYLERQKNKDKDSSSDRAGSGRKHTVAYSEELDRDWHKRDRDGRDEKRDYRRSSGDHRNDRTVTYDESRGHRNYSSSGRDYGSYRLKEAHRSDPKELDGQKLANEEKKKHNDSETNRDRDRYHRADKPDFASGKQENPTKKQRFSNWDKGADNVKDAAGTMSSSSMQSQDIGDTDALAQSHANDAVANDLDAAKVAAMRAAELVNKNLVGGSYMSTDQKKKLLWGNKKSTPVEESARRWDTALIGDQDRQEKFNKLMSLRLPWCIWPIVGCEGQCQRRAQARRSRWWRSPPSREAEGTSARFGEAVHCWTSKERWPHSWVRSVSIKSACLRSLSTMFCDILLYLCLRTQFVMLLYGLLGNFSSVAC</sequence>